<name>A0A0K2VAU9_LEPSM</name>
<reference evidence="1" key="1">
    <citation type="submission" date="2014-05" db="EMBL/GenBank/DDBJ databases">
        <authorList>
            <person name="Chronopoulou M."/>
        </authorList>
    </citation>
    <scope>NUCLEOTIDE SEQUENCE</scope>
    <source>
        <tissue evidence="1">Whole organism</tissue>
    </source>
</reference>
<proteinExistence type="predicted"/>
<dbReference type="AlphaFoldDB" id="A0A0K2VAU9"/>
<accession>A0A0K2VAU9</accession>
<sequence>MESSVNVMASEYKGQKVSVAPKGRGRHKRLVQRWKEGTASFVEKAMFSRRQNALRFPGVGRWVILEYAVRHLCCLVLRSLSS</sequence>
<protein>
    <submittedName>
        <fullName evidence="1">Uncharacterized protein</fullName>
    </submittedName>
</protein>
<dbReference type="EMBL" id="HACA01030044">
    <property type="protein sequence ID" value="CDW47405.1"/>
    <property type="molecule type" value="Transcribed_RNA"/>
</dbReference>
<organism evidence="1">
    <name type="scientific">Lepeophtheirus salmonis</name>
    <name type="common">Salmon louse</name>
    <name type="synonym">Caligus salmonis</name>
    <dbReference type="NCBI Taxonomy" id="72036"/>
    <lineage>
        <taxon>Eukaryota</taxon>
        <taxon>Metazoa</taxon>
        <taxon>Ecdysozoa</taxon>
        <taxon>Arthropoda</taxon>
        <taxon>Crustacea</taxon>
        <taxon>Multicrustacea</taxon>
        <taxon>Hexanauplia</taxon>
        <taxon>Copepoda</taxon>
        <taxon>Siphonostomatoida</taxon>
        <taxon>Caligidae</taxon>
        <taxon>Lepeophtheirus</taxon>
    </lineage>
</organism>
<evidence type="ECO:0000313" key="1">
    <source>
        <dbReference type="EMBL" id="CDW47405.1"/>
    </source>
</evidence>